<protein>
    <submittedName>
        <fullName evidence="4">Thioesterase</fullName>
    </submittedName>
</protein>
<dbReference type="EMBL" id="BLAE01000033">
    <property type="protein sequence ID" value="GES11859.1"/>
    <property type="molecule type" value="Genomic_DNA"/>
</dbReference>
<evidence type="ECO:0000313" key="4">
    <source>
        <dbReference type="EMBL" id="GES11859.1"/>
    </source>
</evidence>
<dbReference type="AlphaFoldDB" id="A0A5M3WV39"/>
<reference evidence="4 5" key="1">
    <citation type="submission" date="2019-10" db="EMBL/GenBank/DDBJ databases">
        <title>Whole genome shotgun sequence of Acrocarpospora macrocephala NBRC 16266.</title>
        <authorList>
            <person name="Ichikawa N."/>
            <person name="Kimura A."/>
            <person name="Kitahashi Y."/>
            <person name="Komaki H."/>
            <person name="Oguchi A."/>
        </authorList>
    </citation>
    <scope>NUCLEOTIDE SEQUENCE [LARGE SCALE GENOMIC DNA]</scope>
    <source>
        <strain evidence="4 5">NBRC 16266</strain>
    </source>
</reference>
<dbReference type="GO" id="GO:0016787">
    <property type="term" value="F:hydrolase activity"/>
    <property type="evidence" value="ECO:0007669"/>
    <property type="project" value="UniProtKB-KW"/>
</dbReference>
<dbReference type="Pfam" id="PF00975">
    <property type="entry name" value="Thioesterase"/>
    <property type="match status" value="1"/>
</dbReference>
<comment type="similarity">
    <text evidence="1">Belongs to the thioesterase family.</text>
</comment>
<dbReference type="OrthoDB" id="8480037at2"/>
<dbReference type="RefSeq" id="WP_155357213.1">
    <property type="nucleotide sequence ID" value="NZ_BAAAHL010000038.1"/>
</dbReference>
<feature type="domain" description="Thioesterase TesA-like" evidence="3">
    <location>
        <begin position="23"/>
        <end position="241"/>
    </location>
</feature>
<name>A0A5M3WV39_9ACTN</name>
<dbReference type="GO" id="GO:0008610">
    <property type="term" value="P:lipid biosynthetic process"/>
    <property type="evidence" value="ECO:0007669"/>
    <property type="project" value="TreeGrafter"/>
</dbReference>
<dbReference type="InterPro" id="IPR029058">
    <property type="entry name" value="AB_hydrolase_fold"/>
</dbReference>
<dbReference type="PANTHER" id="PTHR11487:SF0">
    <property type="entry name" value="S-ACYL FATTY ACID SYNTHASE THIOESTERASE, MEDIUM CHAIN"/>
    <property type="match status" value="1"/>
</dbReference>
<keyword evidence="5" id="KW-1185">Reference proteome</keyword>
<accession>A0A5M3WV39</accession>
<comment type="caution">
    <text evidence="4">The sequence shown here is derived from an EMBL/GenBank/DDBJ whole genome shotgun (WGS) entry which is preliminary data.</text>
</comment>
<dbReference type="SUPFAM" id="SSF53474">
    <property type="entry name" value="alpha/beta-Hydrolases"/>
    <property type="match status" value="1"/>
</dbReference>
<evidence type="ECO:0000259" key="3">
    <source>
        <dbReference type="SMART" id="SM00824"/>
    </source>
</evidence>
<evidence type="ECO:0000256" key="2">
    <source>
        <dbReference type="ARBA" id="ARBA00022801"/>
    </source>
</evidence>
<sequence length="253" mass="27616">MTDPRNPWLARFRPAGDGAIRLICFPHAGGGGATFRDWADDLPPEIDLCGVRFPARESRLREKPYLRMDELVPALAEGLADDLARPYALLGYCSGALIAWELATYLARSGRRPPELLAVFAFPAPALVEPTLVHRLPTEQLTAHLRGLGVIPDAILADPGLFSMFETGVRADYEVFETWTRRAEPPLTVPVTVFGAAADPSVTVPELAAWRAETSGEFTLRVLAGDHSFFTASRRRLTGSIAADLLAVRAVNR</sequence>
<dbReference type="InterPro" id="IPR001031">
    <property type="entry name" value="Thioesterase"/>
</dbReference>
<proteinExistence type="inferred from homology"/>
<keyword evidence="2" id="KW-0378">Hydrolase</keyword>
<dbReference type="Gene3D" id="3.40.50.1820">
    <property type="entry name" value="alpha/beta hydrolase"/>
    <property type="match status" value="1"/>
</dbReference>
<evidence type="ECO:0000313" key="5">
    <source>
        <dbReference type="Proteomes" id="UP000331127"/>
    </source>
</evidence>
<organism evidence="4 5">
    <name type="scientific">Acrocarpospora macrocephala</name>
    <dbReference type="NCBI Taxonomy" id="150177"/>
    <lineage>
        <taxon>Bacteria</taxon>
        <taxon>Bacillati</taxon>
        <taxon>Actinomycetota</taxon>
        <taxon>Actinomycetes</taxon>
        <taxon>Streptosporangiales</taxon>
        <taxon>Streptosporangiaceae</taxon>
        <taxon>Acrocarpospora</taxon>
    </lineage>
</organism>
<dbReference type="InterPro" id="IPR012223">
    <property type="entry name" value="TEII"/>
</dbReference>
<gene>
    <name evidence="4" type="ORF">Amac_054560</name>
</gene>
<dbReference type="SMART" id="SM00824">
    <property type="entry name" value="PKS_TE"/>
    <property type="match status" value="1"/>
</dbReference>
<evidence type="ECO:0000256" key="1">
    <source>
        <dbReference type="ARBA" id="ARBA00007169"/>
    </source>
</evidence>
<dbReference type="InterPro" id="IPR020802">
    <property type="entry name" value="TesA-like"/>
</dbReference>
<dbReference type="PANTHER" id="PTHR11487">
    <property type="entry name" value="THIOESTERASE"/>
    <property type="match status" value="1"/>
</dbReference>
<dbReference type="Proteomes" id="UP000331127">
    <property type="component" value="Unassembled WGS sequence"/>
</dbReference>